<keyword evidence="1" id="KW-1185">Reference proteome</keyword>
<gene>
    <name evidence="2" type="primary">LOC121502711</name>
</gene>
<proteinExistence type="predicted"/>
<sequence>MSIFDPLGLLSCHTIGLKILLQKTWRANINWDEELPESLLKDWKQWKLLLSQVATVSIPRCYSMGIPEASRIDLHTFVDASEHAYSAACYLRVQQKDKVDVMLVVAKSKVAPLKPLSIPRMELQAAVMGSRLAKMSVTFKSTVLPSGRTHAPFFNGWL</sequence>
<reference evidence="2" key="1">
    <citation type="submission" date="2025-08" db="UniProtKB">
        <authorList>
            <consortium name="RefSeq"/>
        </authorList>
    </citation>
    <scope>IDENTIFICATION</scope>
    <source>
        <strain evidence="2">14028-0561.14</strain>
        <tissue evidence="2">Whole fly</tissue>
    </source>
</reference>
<dbReference type="Proteomes" id="UP001652661">
    <property type="component" value="Chromosome 3L"/>
</dbReference>
<dbReference type="InterPro" id="IPR008042">
    <property type="entry name" value="Retrotrans_Pao"/>
</dbReference>
<dbReference type="GeneID" id="121502711"/>
<dbReference type="Pfam" id="PF05380">
    <property type="entry name" value="Peptidase_A17"/>
    <property type="match status" value="1"/>
</dbReference>
<dbReference type="PANTHER" id="PTHR47331">
    <property type="entry name" value="PHD-TYPE DOMAIN-CONTAINING PROTEIN"/>
    <property type="match status" value="1"/>
</dbReference>
<evidence type="ECO:0000313" key="1">
    <source>
        <dbReference type="Proteomes" id="UP001652661"/>
    </source>
</evidence>
<organism evidence="1 2">
    <name type="scientific">Drosophila kikkawai</name>
    <name type="common">Fruit fly</name>
    <dbReference type="NCBI Taxonomy" id="30033"/>
    <lineage>
        <taxon>Eukaryota</taxon>
        <taxon>Metazoa</taxon>
        <taxon>Ecdysozoa</taxon>
        <taxon>Arthropoda</taxon>
        <taxon>Hexapoda</taxon>
        <taxon>Insecta</taxon>
        <taxon>Pterygota</taxon>
        <taxon>Neoptera</taxon>
        <taxon>Endopterygota</taxon>
        <taxon>Diptera</taxon>
        <taxon>Brachycera</taxon>
        <taxon>Muscomorpha</taxon>
        <taxon>Ephydroidea</taxon>
        <taxon>Drosophilidae</taxon>
        <taxon>Drosophila</taxon>
        <taxon>Sophophora</taxon>
    </lineage>
</organism>
<protein>
    <submittedName>
        <fullName evidence="2">Uncharacterized protein</fullName>
    </submittedName>
</protein>
<dbReference type="PANTHER" id="PTHR47331:SF6">
    <property type="entry name" value="DOUBLECORTIN DOMAIN-CONTAINING PROTEIN"/>
    <property type="match status" value="1"/>
</dbReference>
<accession>A0ABM3C732</accession>
<name>A0ABM3C732_DROKI</name>
<evidence type="ECO:0000313" key="2">
    <source>
        <dbReference type="RefSeq" id="XP_041632348.2"/>
    </source>
</evidence>
<dbReference type="RefSeq" id="XP_041632348.2">
    <property type="nucleotide sequence ID" value="XM_041776414.2"/>
</dbReference>